<reference evidence="3" key="2">
    <citation type="submission" date="2019-09" db="EMBL/GenBank/DDBJ databases">
        <title>Taxonomic note: a critical rebuttal of the proposed division of the genus Arcobacter into six genera, emended descriptions of Arcobacter anaerophilus and the genus Arcobacter, and an assessment of genus-level boundaries for Epsilonproteobacteria using in silico genomic comparator tools.</title>
        <authorList>
            <person name="On S.L.W."/>
            <person name="Miller W.G."/>
            <person name="Biggs P."/>
            <person name="Cornelius A."/>
            <person name="Vandamme P."/>
        </authorList>
    </citation>
    <scope>NUCLEOTIDE SEQUENCE [LARGE SCALE GENOMIC DNA]</scope>
    <source>
        <strain evidence="3">LMG 26638</strain>
    </source>
</reference>
<name>A0A5C2H596_9BACT</name>
<evidence type="ECO:0000256" key="1">
    <source>
        <dbReference type="SAM" id="Phobius"/>
    </source>
</evidence>
<keyword evidence="2" id="KW-0732">Signal</keyword>
<organism evidence="3 4">
    <name type="scientific">Malaciobacter pacificus</name>
    <dbReference type="NCBI Taxonomy" id="1080223"/>
    <lineage>
        <taxon>Bacteria</taxon>
        <taxon>Pseudomonadati</taxon>
        <taxon>Campylobacterota</taxon>
        <taxon>Epsilonproteobacteria</taxon>
        <taxon>Campylobacterales</taxon>
        <taxon>Arcobacteraceae</taxon>
        <taxon>Malaciobacter</taxon>
    </lineage>
</organism>
<feature type="chain" id="PRO_5023150902" evidence="2">
    <location>
        <begin position="19"/>
        <end position="136"/>
    </location>
</feature>
<dbReference type="EMBL" id="CP035928">
    <property type="protein sequence ID" value="QEP34171.1"/>
    <property type="molecule type" value="Genomic_DNA"/>
</dbReference>
<keyword evidence="1" id="KW-1133">Transmembrane helix</keyword>
<dbReference type="AlphaFoldDB" id="A0A5C2H596"/>
<keyword evidence="1" id="KW-0812">Transmembrane</keyword>
<keyword evidence="4" id="KW-1185">Reference proteome</keyword>
<evidence type="ECO:0000256" key="2">
    <source>
        <dbReference type="SAM" id="SignalP"/>
    </source>
</evidence>
<evidence type="ECO:0000313" key="4">
    <source>
        <dbReference type="Proteomes" id="UP000322726"/>
    </source>
</evidence>
<sequence>MRYLFLVFLFMSLSFAHKVNLFITNENDNLEIYSYFANGKPCINCEFTVKSEDKVIFKNKLNNEGIFLYKPTSKDIEITIDAGSGHIAQQKVTVDNIKHEEKKEHVKEEKKIEYIKIILGLVTIFLLFFLLKRFKK</sequence>
<accession>A0A5C2H596</accession>
<proteinExistence type="predicted"/>
<dbReference type="KEGG" id="apai:APAC_1045"/>
<dbReference type="Proteomes" id="UP000322726">
    <property type="component" value="Chromosome"/>
</dbReference>
<evidence type="ECO:0000313" key="3">
    <source>
        <dbReference type="EMBL" id="QEP34171.1"/>
    </source>
</evidence>
<reference evidence="3" key="1">
    <citation type="submission" date="2019-09" db="EMBL/GenBank/DDBJ databases">
        <title>Complete genome sequencing of four Arcobacter species reveals a diverse suite of mobile elements.</title>
        <authorList>
            <person name="Miller W.G."/>
            <person name="Yee E."/>
            <person name="Bono J.L."/>
        </authorList>
    </citation>
    <scope>NUCLEOTIDE SEQUENCE [LARGE SCALE GENOMIC DNA]</scope>
    <source>
        <strain evidence="3">LMG 26638</strain>
    </source>
</reference>
<feature type="transmembrane region" description="Helical" evidence="1">
    <location>
        <begin position="114"/>
        <end position="131"/>
    </location>
</feature>
<feature type="signal peptide" evidence="2">
    <location>
        <begin position="1"/>
        <end position="18"/>
    </location>
</feature>
<protein>
    <submittedName>
        <fullName evidence="3">Cobalt/nickel ECF transporter CbiMNQO, S component CbiN</fullName>
    </submittedName>
</protein>
<keyword evidence="1" id="KW-0472">Membrane</keyword>
<gene>
    <name evidence="3" type="primary">cbiN</name>
    <name evidence="3" type="ORF">APAC_1045</name>
</gene>